<accession>F5Z696</accession>
<evidence type="ECO:0000313" key="2">
    <source>
        <dbReference type="Proteomes" id="UP000000683"/>
    </source>
</evidence>
<name>F5Z696_ALTNA</name>
<dbReference type="HOGENOM" id="CLU_3264752_0_0_6"/>
<dbReference type="EMBL" id="CP002339">
    <property type="protein sequence ID" value="AEF05409.1"/>
    <property type="molecule type" value="Genomic_DNA"/>
</dbReference>
<protein>
    <submittedName>
        <fullName evidence="1">Uncharacterized protein</fullName>
    </submittedName>
</protein>
<proteinExistence type="predicted"/>
<evidence type="ECO:0000313" key="1">
    <source>
        <dbReference type="EMBL" id="AEF05409.1"/>
    </source>
</evidence>
<dbReference type="Proteomes" id="UP000000683">
    <property type="component" value="Chromosome"/>
</dbReference>
<dbReference type="KEGG" id="alt:ambt_19590"/>
<dbReference type="AlphaFoldDB" id="F5Z696"/>
<reference evidence="1 2" key="1">
    <citation type="journal article" date="2011" name="J. Bacteriol.">
        <title>Complete genome sequence of the polycyclic aromatic hydrocarbon-degrading bacterium Alteromonas sp. strain SN2.</title>
        <authorList>
            <person name="Jin H.M."/>
            <person name="Jeong H."/>
            <person name="Moon E.J."/>
            <person name="Math R.K."/>
            <person name="Lee K."/>
            <person name="Kim H.J."/>
            <person name="Jeon C.O."/>
            <person name="Oh T.K."/>
            <person name="Kim J.F."/>
        </authorList>
    </citation>
    <scope>NUCLEOTIDE SEQUENCE [LARGE SCALE GENOMIC DNA]</scope>
    <source>
        <strain evidence="2">JCM 17741 / KACC 18427 / KCTC 11700BP / SN2</strain>
    </source>
</reference>
<keyword evidence="2" id="KW-1185">Reference proteome</keyword>
<gene>
    <name evidence="1" type="ordered locus">ambt_19590</name>
</gene>
<sequence length="41" mass="4549">MPRQYSLLFTVSTLEIGALTSALLELQHTSNVAAHLHSERL</sequence>
<organism evidence="1 2">
    <name type="scientific">Alteromonas naphthalenivorans</name>
    <dbReference type="NCBI Taxonomy" id="715451"/>
    <lineage>
        <taxon>Bacteria</taxon>
        <taxon>Pseudomonadati</taxon>
        <taxon>Pseudomonadota</taxon>
        <taxon>Gammaproteobacteria</taxon>
        <taxon>Alteromonadales</taxon>
        <taxon>Alteromonadaceae</taxon>
        <taxon>Alteromonas/Salinimonas group</taxon>
        <taxon>Alteromonas</taxon>
    </lineage>
</organism>